<feature type="transmembrane region" description="Helical" evidence="8">
    <location>
        <begin position="280"/>
        <end position="301"/>
    </location>
</feature>
<keyword evidence="5 8" id="KW-0812">Transmembrane</keyword>
<evidence type="ECO:0000256" key="5">
    <source>
        <dbReference type="ARBA" id="ARBA00022692"/>
    </source>
</evidence>
<evidence type="ECO:0000313" key="11">
    <source>
        <dbReference type="Proteomes" id="UP001174839"/>
    </source>
</evidence>
<dbReference type="EC" id="2.5.1.74" evidence="8 9"/>
<dbReference type="RefSeq" id="WP_289725256.1">
    <property type="nucleotide sequence ID" value="NZ_JAUDUY010000004.1"/>
</dbReference>
<comment type="caution">
    <text evidence="10">The sequence shown here is derived from an EMBL/GenBank/DDBJ whole genome shotgun (WGS) entry which is preliminary data.</text>
</comment>
<dbReference type="InterPro" id="IPR000537">
    <property type="entry name" value="UbiA_prenyltransferase"/>
</dbReference>
<evidence type="ECO:0000256" key="6">
    <source>
        <dbReference type="ARBA" id="ARBA00022989"/>
    </source>
</evidence>
<feature type="transmembrane region" description="Helical" evidence="8">
    <location>
        <begin position="20"/>
        <end position="45"/>
    </location>
</feature>
<evidence type="ECO:0000313" key="10">
    <source>
        <dbReference type="EMBL" id="MDM9631895.1"/>
    </source>
</evidence>
<organism evidence="10 11">
    <name type="scientific">Robiginitalea aurantiaca</name>
    <dbReference type="NCBI Taxonomy" id="3056915"/>
    <lineage>
        <taxon>Bacteria</taxon>
        <taxon>Pseudomonadati</taxon>
        <taxon>Bacteroidota</taxon>
        <taxon>Flavobacteriia</taxon>
        <taxon>Flavobacteriales</taxon>
        <taxon>Flavobacteriaceae</taxon>
        <taxon>Robiginitalea</taxon>
    </lineage>
</organism>
<comment type="function">
    <text evidence="8">Conversion of 1,4-dihydroxy-2-naphthoate (DHNA) to demethylmenaquinone (DMK).</text>
</comment>
<comment type="subcellular location">
    <subcellularLocation>
        <location evidence="8">Cell membrane</location>
        <topology evidence="8">Multi-pass membrane protein</topology>
    </subcellularLocation>
    <subcellularLocation>
        <location evidence="1">Membrane</location>
        <topology evidence="1">Multi-pass membrane protein</topology>
    </subcellularLocation>
</comment>
<name>A0ABT7WG41_9FLAO</name>
<comment type="pathway">
    <text evidence="8">Quinol/quinone metabolism; menaquinone biosynthesis; menaquinol from 1,4-dihydroxy-2-naphthoate: step 1/2.</text>
</comment>
<dbReference type="InterPro" id="IPR026046">
    <property type="entry name" value="UBIAD1"/>
</dbReference>
<keyword evidence="6 8" id="KW-1133">Transmembrane helix</keyword>
<evidence type="ECO:0000256" key="9">
    <source>
        <dbReference type="NCBIfam" id="TIGR00751"/>
    </source>
</evidence>
<evidence type="ECO:0000256" key="1">
    <source>
        <dbReference type="ARBA" id="ARBA00004141"/>
    </source>
</evidence>
<dbReference type="HAMAP" id="MF_01937">
    <property type="entry name" value="MenA_1"/>
    <property type="match status" value="1"/>
</dbReference>
<dbReference type="PIRSF" id="PIRSF005355">
    <property type="entry name" value="UBIAD1"/>
    <property type="match status" value="1"/>
</dbReference>
<keyword evidence="4 8" id="KW-0808">Transferase</keyword>
<feature type="transmembrane region" description="Helical" evidence="8">
    <location>
        <begin position="94"/>
        <end position="114"/>
    </location>
</feature>
<dbReference type="Pfam" id="PF01040">
    <property type="entry name" value="UbiA"/>
    <property type="match status" value="1"/>
</dbReference>
<dbReference type="CDD" id="cd13962">
    <property type="entry name" value="PT_UbiA_UBIAD1"/>
    <property type="match status" value="1"/>
</dbReference>
<feature type="transmembrane region" description="Helical" evidence="8">
    <location>
        <begin position="120"/>
        <end position="141"/>
    </location>
</feature>
<feature type="transmembrane region" description="Helical" evidence="8">
    <location>
        <begin position="153"/>
        <end position="173"/>
    </location>
</feature>
<dbReference type="InterPro" id="IPR004657">
    <property type="entry name" value="MenA"/>
</dbReference>
<keyword evidence="7 8" id="KW-0472">Membrane</keyword>
<keyword evidence="11" id="KW-1185">Reference proteome</keyword>
<evidence type="ECO:0000256" key="8">
    <source>
        <dbReference type="HAMAP-Rule" id="MF_01937"/>
    </source>
</evidence>
<evidence type="ECO:0000256" key="3">
    <source>
        <dbReference type="ARBA" id="ARBA00022475"/>
    </source>
</evidence>
<sequence length="302" mass="32619">MNTLHVWVQAARLRTLPLSISGILTGTALALAAGVSDGFLFLLMLATTIVYQVTSNFANDYGDGVKGTDNESRIGPKRALQSGALSAESLKNGIWISAVLSALLTLGTLVYAFGTESIGYLLLFLGLGSAAIWASIKYTVGSDAYGYRGLGDLFVFLFFGLLSVLGSLFVYTRSVTADALLPAIAIGTLSTAVLNLNNLRDSESDRASGKRTLVVQMGFRNGVRYHLLLCLTAFLCMLCYVIIQEYPLRYLICLSPFLVVLSHLRKVLSCQNPADLDPELKKLALSTFGIGLLLLVVNYYFS</sequence>
<comment type="similarity">
    <text evidence="8">Belongs to the MenA family. Type 1 subfamily.</text>
</comment>
<dbReference type="NCBIfam" id="TIGR00751">
    <property type="entry name" value="menA"/>
    <property type="match status" value="1"/>
</dbReference>
<evidence type="ECO:0000256" key="7">
    <source>
        <dbReference type="ARBA" id="ARBA00023136"/>
    </source>
</evidence>
<comment type="catalytic activity">
    <reaction evidence="8">
        <text>an all-trans-polyprenyl diphosphate + 1,4-dihydroxy-2-naphthoate + H(+) = a 2-demethylmenaquinol + CO2 + diphosphate</text>
        <dbReference type="Rhea" id="RHEA:26478"/>
        <dbReference type="Rhea" id="RHEA-COMP:9563"/>
        <dbReference type="Rhea" id="RHEA-COMP:9564"/>
        <dbReference type="ChEBI" id="CHEBI:11173"/>
        <dbReference type="ChEBI" id="CHEBI:15378"/>
        <dbReference type="ChEBI" id="CHEBI:16526"/>
        <dbReference type="ChEBI" id="CHEBI:33019"/>
        <dbReference type="ChEBI" id="CHEBI:55437"/>
        <dbReference type="ChEBI" id="CHEBI:58914"/>
        <dbReference type="EC" id="2.5.1.74"/>
    </reaction>
</comment>
<evidence type="ECO:0000256" key="2">
    <source>
        <dbReference type="ARBA" id="ARBA00022428"/>
    </source>
</evidence>
<reference evidence="10" key="1">
    <citation type="submission" date="2023-06" db="EMBL/GenBank/DDBJ databases">
        <title>Robiginitalea aurantiacus sp. nov. and Algoriphagus sediminis sp. nov., isolated from coastal sediment.</title>
        <authorList>
            <person name="Zhou Z.Y."/>
            <person name="An J."/>
            <person name="Jia Y.W."/>
            <person name="Du Z.J."/>
        </authorList>
    </citation>
    <scope>NUCLEOTIDE SEQUENCE</scope>
    <source>
        <strain evidence="10">M39</strain>
    </source>
</reference>
<keyword evidence="3 8" id="KW-1003">Cell membrane</keyword>
<feature type="transmembrane region" description="Helical" evidence="8">
    <location>
        <begin position="225"/>
        <end position="243"/>
    </location>
</feature>
<accession>A0ABT7WG41</accession>
<protein>
    <recommendedName>
        <fullName evidence="8 9">1,4-dihydroxy-2-naphthoate octaprenyltransferase</fullName>
        <shortName evidence="8">DHNA-octaprenyltransferase</shortName>
        <ecNumber evidence="8 9">2.5.1.74</ecNumber>
    </recommendedName>
</protein>
<dbReference type="PANTHER" id="PTHR13929">
    <property type="entry name" value="1,4-DIHYDROXY-2-NAPHTHOATE OCTAPRENYLTRANSFERASE"/>
    <property type="match status" value="1"/>
</dbReference>
<dbReference type="EMBL" id="JAUDUY010000004">
    <property type="protein sequence ID" value="MDM9631895.1"/>
    <property type="molecule type" value="Genomic_DNA"/>
</dbReference>
<dbReference type="Proteomes" id="UP001174839">
    <property type="component" value="Unassembled WGS sequence"/>
</dbReference>
<dbReference type="PANTHER" id="PTHR13929:SF0">
    <property type="entry name" value="UBIA PRENYLTRANSFERASE DOMAIN-CONTAINING PROTEIN 1"/>
    <property type="match status" value="1"/>
</dbReference>
<gene>
    <name evidence="8 10" type="primary">menA</name>
    <name evidence="10" type="ORF">QU605_10450</name>
</gene>
<keyword evidence="2 8" id="KW-0474">Menaquinone biosynthesis</keyword>
<evidence type="ECO:0000256" key="4">
    <source>
        <dbReference type="ARBA" id="ARBA00022679"/>
    </source>
</evidence>
<proteinExistence type="inferred from homology"/>